<dbReference type="SUPFAM" id="SSF56112">
    <property type="entry name" value="Protein kinase-like (PK-like)"/>
    <property type="match status" value="1"/>
</dbReference>
<evidence type="ECO:0000313" key="3">
    <source>
        <dbReference type="Proteomes" id="UP000813824"/>
    </source>
</evidence>
<proteinExistence type="predicted"/>
<evidence type="ECO:0000313" key="2">
    <source>
        <dbReference type="EMBL" id="KAH8078409.1"/>
    </source>
</evidence>
<keyword evidence="2" id="KW-0808">Transferase</keyword>
<accession>A0A8K0UEH9</accession>
<name>A0A8K0UEH9_9AGAR</name>
<dbReference type="AlphaFoldDB" id="A0A8K0UEH9"/>
<dbReference type="Pfam" id="PF01636">
    <property type="entry name" value="APH"/>
    <property type="match status" value="1"/>
</dbReference>
<dbReference type="InterPro" id="IPR002575">
    <property type="entry name" value="Aminoglycoside_PTrfase"/>
</dbReference>
<feature type="domain" description="Aminoglycoside phosphotransferase" evidence="1">
    <location>
        <begin position="79"/>
        <end position="353"/>
    </location>
</feature>
<dbReference type="PANTHER" id="PTHR36091:SF2">
    <property type="entry name" value="AMINOGLYCOSIDE PHOSPHOTRANSFERASE DOMAIN-CONTAINING PROTEIN"/>
    <property type="match status" value="1"/>
</dbReference>
<sequence length="543" mass="62223">MLSSAWKSFKTAKWGIPQSNTLADSALYTHTSGRWLCNEKTHMALREVRFNVAALKRAVARSVHANSIISMVKIGENFNRAFLCTCDNGREVIARLPTQLSGPPYFTTASEVATMDFLRRLGIPVPRVLAWNSRADDSAVGAEYIIMEKAEGRILQTIPQSHERRRELTLALSKVLRPLSQLQFKYHGSIYYKGDLPQSLVTQADFLLEPPTGVDISPFVMGPSAGREWWEAERATLDIHRGPWPSAHKYFSNAATREQLWIMNHAKPSLYDDYLCVLPLQGKYDEHVEMLNIYKEVLNFILLLGMSPHHTTGRIWHPDLHDSNIFVDNSQDGSVKITSIIDWQGACASPAFVQLAVPEIFSFPAATLETGESGRREDRTLHSDFERLTFPEMLDIPWRALRAEICDWAGTTWKTGLLPLKNSLMTLQKQWPKIAPDYRCPITFTEEECMKIENALATYWDRRRLYLSLNEELGLDEYGYVDFKGDELRGQKEFRRIQKVLEEKRLEHMSRRADHVDGDVIRALQWPFRDTLADDPRSHMKAV</sequence>
<gene>
    <name evidence="2" type="ORF">BXZ70DRAFT_661741</name>
</gene>
<keyword evidence="2" id="KW-0418">Kinase</keyword>
<dbReference type="InterPro" id="IPR051035">
    <property type="entry name" value="Mito_inheritance_9"/>
</dbReference>
<dbReference type="GO" id="GO:0016301">
    <property type="term" value="F:kinase activity"/>
    <property type="evidence" value="ECO:0007669"/>
    <property type="project" value="UniProtKB-KW"/>
</dbReference>
<dbReference type="PANTHER" id="PTHR36091">
    <property type="entry name" value="ALTERED INHERITANCE OF MITOCHONDRIA PROTEIN 9, MITOCHONDRIAL"/>
    <property type="match status" value="1"/>
</dbReference>
<protein>
    <submittedName>
        <fullName evidence="2">Kinase-like domain-containing protein</fullName>
    </submittedName>
</protein>
<dbReference type="EMBL" id="JAEVFJ010000059">
    <property type="protein sequence ID" value="KAH8078409.1"/>
    <property type="molecule type" value="Genomic_DNA"/>
</dbReference>
<organism evidence="2 3">
    <name type="scientific">Cristinia sonorae</name>
    <dbReference type="NCBI Taxonomy" id="1940300"/>
    <lineage>
        <taxon>Eukaryota</taxon>
        <taxon>Fungi</taxon>
        <taxon>Dikarya</taxon>
        <taxon>Basidiomycota</taxon>
        <taxon>Agaricomycotina</taxon>
        <taxon>Agaricomycetes</taxon>
        <taxon>Agaricomycetidae</taxon>
        <taxon>Agaricales</taxon>
        <taxon>Pleurotineae</taxon>
        <taxon>Stephanosporaceae</taxon>
        <taxon>Cristinia</taxon>
    </lineage>
</organism>
<reference evidence="2" key="1">
    <citation type="journal article" date="2021" name="New Phytol.">
        <title>Evolutionary innovations through gain and loss of genes in the ectomycorrhizal Boletales.</title>
        <authorList>
            <person name="Wu G."/>
            <person name="Miyauchi S."/>
            <person name="Morin E."/>
            <person name="Kuo A."/>
            <person name="Drula E."/>
            <person name="Varga T."/>
            <person name="Kohler A."/>
            <person name="Feng B."/>
            <person name="Cao Y."/>
            <person name="Lipzen A."/>
            <person name="Daum C."/>
            <person name="Hundley H."/>
            <person name="Pangilinan J."/>
            <person name="Johnson J."/>
            <person name="Barry K."/>
            <person name="LaButti K."/>
            <person name="Ng V."/>
            <person name="Ahrendt S."/>
            <person name="Min B."/>
            <person name="Choi I.G."/>
            <person name="Park H."/>
            <person name="Plett J.M."/>
            <person name="Magnuson J."/>
            <person name="Spatafora J.W."/>
            <person name="Nagy L.G."/>
            <person name="Henrissat B."/>
            <person name="Grigoriev I.V."/>
            <person name="Yang Z.L."/>
            <person name="Xu J."/>
            <person name="Martin F.M."/>
        </authorList>
    </citation>
    <scope>NUCLEOTIDE SEQUENCE</scope>
    <source>
        <strain evidence="2">KKN 215</strain>
    </source>
</reference>
<dbReference type="OrthoDB" id="2968323at2759"/>
<dbReference type="InterPro" id="IPR011009">
    <property type="entry name" value="Kinase-like_dom_sf"/>
</dbReference>
<evidence type="ECO:0000259" key="1">
    <source>
        <dbReference type="Pfam" id="PF01636"/>
    </source>
</evidence>
<comment type="caution">
    <text evidence="2">The sequence shown here is derived from an EMBL/GenBank/DDBJ whole genome shotgun (WGS) entry which is preliminary data.</text>
</comment>
<dbReference type="Proteomes" id="UP000813824">
    <property type="component" value="Unassembled WGS sequence"/>
</dbReference>
<dbReference type="GO" id="GO:0005739">
    <property type="term" value="C:mitochondrion"/>
    <property type="evidence" value="ECO:0007669"/>
    <property type="project" value="UniProtKB-SubCell"/>
</dbReference>
<keyword evidence="3" id="KW-1185">Reference proteome</keyword>